<evidence type="ECO:0000256" key="6">
    <source>
        <dbReference type="SAM" id="MobiDB-lite"/>
    </source>
</evidence>
<dbReference type="EC" id="3.6.4.13" evidence="1"/>
<dbReference type="PROSITE" id="PS51194">
    <property type="entry name" value="HELICASE_CTER"/>
    <property type="match status" value="1"/>
</dbReference>
<name>A0ABQ0NY57_9PROT</name>
<gene>
    <name evidence="9" type="ORF">AA15669_0895</name>
</gene>
<protein>
    <recommendedName>
        <fullName evidence="1">RNA helicase</fullName>
        <ecNumber evidence="1">3.6.4.13</ecNumber>
    </recommendedName>
</protein>
<accession>A0ABQ0NY57</accession>
<proteinExistence type="predicted"/>
<comment type="caution">
    <text evidence="9">The sequence shown here is derived from an EMBL/GenBank/DDBJ whole genome shotgun (WGS) entry which is preliminary data.</text>
</comment>
<reference evidence="9" key="1">
    <citation type="submission" date="2013-04" db="EMBL/GenBank/DDBJ databases">
        <title>The genome sequencing project of 58 acetic acid bacteria.</title>
        <authorList>
            <person name="Okamoto-Kainuma A."/>
            <person name="Ishikawa M."/>
            <person name="Umino S."/>
            <person name="Koizumi Y."/>
            <person name="Shiwa Y."/>
            <person name="Yoshikawa H."/>
            <person name="Matsutani M."/>
            <person name="Matsushita K."/>
        </authorList>
    </citation>
    <scope>NUCLEOTIDE SEQUENCE</scope>
    <source>
        <strain evidence="9">DSM 15669</strain>
    </source>
</reference>
<evidence type="ECO:0000256" key="3">
    <source>
        <dbReference type="ARBA" id="ARBA00022801"/>
    </source>
</evidence>
<dbReference type="CDD" id="cd18791">
    <property type="entry name" value="SF2_C_RHA"/>
    <property type="match status" value="1"/>
</dbReference>
<evidence type="ECO:0000313" key="9">
    <source>
        <dbReference type="EMBL" id="GBQ06351.1"/>
    </source>
</evidence>
<dbReference type="InterPro" id="IPR014001">
    <property type="entry name" value="Helicase_ATP-bd"/>
</dbReference>
<dbReference type="Gene3D" id="1.20.120.1080">
    <property type="match status" value="1"/>
</dbReference>
<evidence type="ECO:0000256" key="1">
    <source>
        <dbReference type="ARBA" id="ARBA00012552"/>
    </source>
</evidence>
<dbReference type="NCBIfam" id="TIGR01970">
    <property type="entry name" value="DEAH_box_HrpB"/>
    <property type="match status" value="1"/>
</dbReference>
<dbReference type="InterPro" id="IPR013689">
    <property type="entry name" value="RNA_helicase_ATP-dep_HrpB_C"/>
</dbReference>
<dbReference type="SUPFAM" id="SSF52540">
    <property type="entry name" value="P-loop containing nucleoside triphosphate hydrolases"/>
    <property type="match status" value="1"/>
</dbReference>
<dbReference type="Gene3D" id="3.40.50.300">
    <property type="entry name" value="P-loop containing nucleotide triphosphate hydrolases"/>
    <property type="match status" value="2"/>
</dbReference>
<feature type="domain" description="Helicase C-terminal" evidence="8">
    <location>
        <begin position="203"/>
        <end position="366"/>
    </location>
</feature>
<dbReference type="EMBL" id="BAQD01000011">
    <property type="protein sequence ID" value="GBQ06351.1"/>
    <property type="molecule type" value="Genomic_DNA"/>
</dbReference>
<keyword evidence="5" id="KW-0067">ATP-binding</keyword>
<dbReference type="InterPro" id="IPR027417">
    <property type="entry name" value="P-loop_NTPase"/>
</dbReference>
<dbReference type="Proteomes" id="UP001062901">
    <property type="component" value="Unassembled WGS sequence"/>
</dbReference>
<dbReference type="PROSITE" id="PS51192">
    <property type="entry name" value="HELICASE_ATP_BIND_1"/>
    <property type="match status" value="1"/>
</dbReference>
<dbReference type="SMART" id="SM00490">
    <property type="entry name" value="HELICc"/>
    <property type="match status" value="1"/>
</dbReference>
<organism evidence="9 10">
    <name type="scientific">Saccharibacter floricola DSM 15669</name>
    <dbReference type="NCBI Taxonomy" id="1123227"/>
    <lineage>
        <taxon>Bacteria</taxon>
        <taxon>Pseudomonadati</taxon>
        <taxon>Pseudomonadota</taxon>
        <taxon>Alphaproteobacteria</taxon>
        <taxon>Acetobacterales</taxon>
        <taxon>Acetobacteraceae</taxon>
        <taxon>Saccharibacter</taxon>
    </lineage>
</organism>
<feature type="domain" description="Helicase ATP-binding" evidence="7">
    <location>
        <begin position="15"/>
        <end position="181"/>
    </location>
</feature>
<dbReference type="InterPro" id="IPR001650">
    <property type="entry name" value="Helicase_C-like"/>
</dbReference>
<evidence type="ECO:0000259" key="8">
    <source>
        <dbReference type="PROSITE" id="PS51194"/>
    </source>
</evidence>
<evidence type="ECO:0000259" key="7">
    <source>
        <dbReference type="PROSITE" id="PS51192"/>
    </source>
</evidence>
<dbReference type="SMART" id="SM00847">
    <property type="entry name" value="HA2"/>
    <property type="match status" value="1"/>
</dbReference>
<dbReference type="Pfam" id="PF04408">
    <property type="entry name" value="WHD_HA2"/>
    <property type="match status" value="1"/>
</dbReference>
<dbReference type="PIRSF" id="PIRSF005496">
    <property type="entry name" value="ATP_hel_hrpB"/>
    <property type="match status" value="1"/>
</dbReference>
<evidence type="ECO:0000256" key="4">
    <source>
        <dbReference type="ARBA" id="ARBA00022806"/>
    </source>
</evidence>
<sequence length="825" mass="90601">MLPSLPVAEILPRLHDVLEHGANAVLVAPPGAGKTTTVPLALLEHQAAWLGGGRIIVVEPRRVAVRAAAARMAALLGQKPGETVGYRTRTDRAVSAQTRIEVVTEGLLVRRLLSDPLLDGVSAILFDEVHERSLDGDTALAFALDVQRSFRPELRLVAMSATLEGKIFTQRLNAPLIESAGRQYPVELRYRRDLTHQRELPERCAEAIRSIWSEEDGSILAFLPGVGEIRRTEAALGERYPVFPLYGEQSVEDQQRALDPTSGRRIVLATSIAETSVTVPGVRVVVDGGWRRLPQRDPSTGLPKLQSRRISRATAEQRAGRAGREAPGIAVRLWSEMMQRGLMVQEIPAIREADLCDFALITAAWQEAMGTAPLELPLIESPAEGALAGAQELLRSLGALDGADKLTSLGRAMARLGTHPRLAAMLCAAQTEREQVTASCLAALLEERDPFRRPMSKASPTVDIGQRLALFAREDSRVPRSVTRLLRQSAQRFLRRVGVKETRTLEPDPHYAGRLIAAGFPDRLAQRTSSDGRYRLAGGGSARVPVSDDLSREKLLAAAMFHVKRGTEITLAAPVTVEDFPPSVRAQLTEQREGSFDGTSGRVIMRERLRLGALILRDRNAPATPAEAQPALMEKVCADLPRYVNWTTSARQFQARIALARTHYAPDLPDLSDDGLAASPEWLEPWLGGIDRLSQLQELDVVAMLQACLSYPQRQELDRQLPATVALKGGRHAIDYTGTIPALSTRAQAFYGTTRLPELVGGKVPLHAVLLSPAGRPQAVTADLARFWQEGWLDMRRDMRGRYPRHDWPENPAQAEPSSPKRRSR</sequence>
<dbReference type="Pfam" id="PF00270">
    <property type="entry name" value="DEAD"/>
    <property type="match status" value="1"/>
</dbReference>
<dbReference type="PROSITE" id="PS00690">
    <property type="entry name" value="DEAH_ATP_HELICASE"/>
    <property type="match status" value="1"/>
</dbReference>
<keyword evidence="4 9" id="KW-0347">Helicase</keyword>
<feature type="region of interest" description="Disordered" evidence="6">
    <location>
        <begin position="296"/>
        <end position="321"/>
    </location>
</feature>
<dbReference type="InterPro" id="IPR007502">
    <property type="entry name" value="Helicase-assoc_dom"/>
</dbReference>
<evidence type="ECO:0000256" key="5">
    <source>
        <dbReference type="ARBA" id="ARBA00022840"/>
    </source>
</evidence>
<dbReference type="InterPro" id="IPR002464">
    <property type="entry name" value="DNA/RNA_helicase_DEAH_CS"/>
</dbReference>
<keyword evidence="3" id="KW-0378">Hydrolase</keyword>
<dbReference type="InterPro" id="IPR011545">
    <property type="entry name" value="DEAD/DEAH_box_helicase_dom"/>
</dbReference>
<keyword evidence="10" id="KW-1185">Reference proteome</keyword>
<dbReference type="PANTHER" id="PTHR43519">
    <property type="entry name" value="ATP-DEPENDENT RNA HELICASE HRPB"/>
    <property type="match status" value="1"/>
</dbReference>
<dbReference type="PANTHER" id="PTHR43519:SF1">
    <property type="entry name" value="ATP-DEPENDENT RNA HELICASE HRPB"/>
    <property type="match status" value="1"/>
</dbReference>
<dbReference type="Pfam" id="PF08482">
    <property type="entry name" value="HrpB_C"/>
    <property type="match status" value="1"/>
</dbReference>
<keyword evidence="2" id="KW-0547">Nucleotide-binding</keyword>
<dbReference type="SMART" id="SM00487">
    <property type="entry name" value="DEXDc"/>
    <property type="match status" value="1"/>
</dbReference>
<dbReference type="CDD" id="cd17990">
    <property type="entry name" value="DEXHc_HrpB"/>
    <property type="match status" value="1"/>
</dbReference>
<dbReference type="InterPro" id="IPR049614">
    <property type="entry name" value="HrpB_DEXH"/>
</dbReference>
<dbReference type="InterPro" id="IPR048333">
    <property type="entry name" value="HA2_WH"/>
</dbReference>
<evidence type="ECO:0000256" key="2">
    <source>
        <dbReference type="ARBA" id="ARBA00022741"/>
    </source>
</evidence>
<feature type="region of interest" description="Disordered" evidence="6">
    <location>
        <begin position="802"/>
        <end position="825"/>
    </location>
</feature>
<dbReference type="GO" id="GO:0004386">
    <property type="term" value="F:helicase activity"/>
    <property type="evidence" value="ECO:0007669"/>
    <property type="project" value="UniProtKB-KW"/>
</dbReference>
<evidence type="ECO:0000313" key="10">
    <source>
        <dbReference type="Proteomes" id="UP001062901"/>
    </source>
</evidence>
<dbReference type="InterPro" id="IPR010225">
    <property type="entry name" value="HrpB"/>
</dbReference>
<dbReference type="Pfam" id="PF00271">
    <property type="entry name" value="Helicase_C"/>
    <property type="match status" value="1"/>
</dbReference>
<dbReference type="RefSeq" id="WP_018980609.1">
    <property type="nucleotide sequence ID" value="NZ_BAQD01000011.1"/>
</dbReference>